<keyword evidence="4" id="KW-0460">Magnesium</keyword>
<dbReference type="Gene3D" id="3.40.50.1000">
    <property type="entry name" value="HAD superfamily/HAD-like"/>
    <property type="match status" value="1"/>
</dbReference>
<dbReference type="Pfam" id="PF02358">
    <property type="entry name" value="Trehalose_PPase"/>
    <property type="match status" value="1"/>
</dbReference>
<dbReference type="PANTHER" id="PTHR43768:SF3">
    <property type="entry name" value="TREHALOSE 6-PHOSPHATE PHOSPHATASE"/>
    <property type="match status" value="1"/>
</dbReference>
<organism evidence="5 6">
    <name type="scientific">Methanobacterium subterraneum</name>
    <dbReference type="NCBI Taxonomy" id="59277"/>
    <lineage>
        <taxon>Archaea</taxon>
        <taxon>Methanobacteriati</taxon>
        <taxon>Methanobacteriota</taxon>
        <taxon>Methanomada group</taxon>
        <taxon>Methanobacteria</taxon>
        <taxon>Methanobacteriales</taxon>
        <taxon>Methanobacteriaceae</taxon>
        <taxon>Methanobacterium</taxon>
    </lineage>
</organism>
<dbReference type="Gene3D" id="3.30.70.1020">
    <property type="entry name" value="Trehalose-6-phosphate phosphatase related protein, domain 2"/>
    <property type="match status" value="1"/>
</dbReference>
<comment type="function">
    <text evidence="4">Removes the phosphate from trehalose 6-phosphate to produce free trehalose.</text>
</comment>
<sequence length="274" mass="30735">MLVKGSGSVTKYLFDNLKHLETFKYDSSTAIVTDIDGTISEIAPTPTEALVTDPMREELVKLHRKFSLVAVVSGRSVLNAREMVDVDGLLYVGNHGMEFLENGKISLYPEVEKYLPQMKQAGQKLQKGDLSHIDGLLFEDKGICFSVHYRLASQSENVRGKILHNIKNDPDCEKLKISEGRQLVELKPPLSCDKGTILENIIQEYNLKKIIYLGDDITDLDAFKRLKVLENQGELRGAGVLVCSSEIPHDVKKGSSYYVNGVDEVLKFFQWLSN</sequence>
<comment type="cofactor">
    <cofactor evidence="4">
        <name>Mg(2+)</name>
        <dbReference type="ChEBI" id="CHEBI:18420"/>
    </cofactor>
</comment>
<keyword evidence="4" id="KW-0479">Metal-binding</keyword>
<gene>
    <name evidence="5" type="primary">otsB</name>
    <name evidence="5" type="ORF">HA271_08065</name>
</gene>
<dbReference type="EC" id="3.1.3.12" evidence="4"/>
<dbReference type="SUPFAM" id="SSF56784">
    <property type="entry name" value="HAD-like"/>
    <property type="match status" value="1"/>
</dbReference>
<comment type="similarity">
    <text evidence="2 4">Belongs to the trehalose phosphatase family.</text>
</comment>
<dbReference type="NCBIfam" id="TIGR01484">
    <property type="entry name" value="HAD-SF-IIB"/>
    <property type="match status" value="1"/>
</dbReference>
<proteinExistence type="inferred from homology"/>
<dbReference type="InterPro" id="IPR036412">
    <property type="entry name" value="HAD-like_sf"/>
</dbReference>
<dbReference type="NCBIfam" id="TIGR00685">
    <property type="entry name" value="T6PP"/>
    <property type="match status" value="1"/>
</dbReference>
<keyword evidence="3 4" id="KW-0378">Hydrolase</keyword>
<dbReference type="Proteomes" id="UP000586031">
    <property type="component" value="Unassembled WGS sequence"/>
</dbReference>
<dbReference type="GO" id="GO:0005992">
    <property type="term" value="P:trehalose biosynthetic process"/>
    <property type="evidence" value="ECO:0007669"/>
    <property type="project" value="UniProtKB-UniPathway"/>
</dbReference>
<dbReference type="InterPro" id="IPR023214">
    <property type="entry name" value="HAD_sf"/>
</dbReference>
<protein>
    <recommendedName>
        <fullName evidence="4">Trehalose 6-phosphate phosphatase</fullName>
        <ecNumber evidence="4">3.1.3.12</ecNumber>
    </recommendedName>
</protein>
<dbReference type="InterPro" id="IPR006379">
    <property type="entry name" value="HAD-SF_hydro_IIB"/>
</dbReference>
<dbReference type="EMBL" id="DUHE01000227">
    <property type="protein sequence ID" value="HII84769.1"/>
    <property type="molecule type" value="Genomic_DNA"/>
</dbReference>
<reference evidence="6" key="1">
    <citation type="journal article" date="2020" name="bioRxiv">
        <title>A rank-normalized archaeal taxonomy based on genome phylogeny resolves widespread incomplete and uneven classifications.</title>
        <authorList>
            <person name="Rinke C."/>
            <person name="Chuvochina M."/>
            <person name="Mussig A.J."/>
            <person name="Chaumeil P.-A."/>
            <person name="Waite D.W."/>
            <person name="Whitman W.B."/>
            <person name="Parks D.H."/>
            <person name="Hugenholtz P."/>
        </authorList>
    </citation>
    <scope>NUCLEOTIDE SEQUENCE [LARGE SCALE GENOMIC DNA]</scope>
</reference>
<evidence type="ECO:0000256" key="2">
    <source>
        <dbReference type="ARBA" id="ARBA00008770"/>
    </source>
</evidence>
<comment type="catalytic activity">
    <reaction evidence="4">
        <text>alpha,alpha-trehalose 6-phosphate + H2O = alpha,alpha-trehalose + phosphate</text>
        <dbReference type="Rhea" id="RHEA:23420"/>
        <dbReference type="ChEBI" id="CHEBI:15377"/>
        <dbReference type="ChEBI" id="CHEBI:16551"/>
        <dbReference type="ChEBI" id="CHEBI:43474"/>
        <dbReference type="ChEBI" id="CHEBI:58429"/>
        <dbReference type="EC" id="3.1.3.12"/>
    </reaction>
</comment>
<dbReference type="AlphaFoldDB" id="A0A7J4TNE5"/>
<dbReference type="PANTHER" id="PTHR43768">
    <property type="entry name" value="TREHALOSE 6-PHOSPHATE PHOSPHATASE"/>
    <property type="match status" value="1"/>
</dbReference>
<evidence type="ECO:0000256" key="4">
    <source>
        <dbReference type="RuleBase" id="RU361117"/>
    </source>
</evidence>
<dbReference type="GO" id="GO:0004805">
    <property type="term" value="F:trehalose-phosphatase activity"/>
    <property type="evidence" value="ECO:0007669"/>
    <property type="project" value="UniProtKB-EC"/>
</dbReference>
<comment type="caution">
    <text evidence="5">The sequence shown here is derived from an EMBL/GenBank/DDBJ whole genome shotgun (WGS) entry which is preliminary data.</text>
</comment>
<accession>A0A7J4TNE5</accession>
<dbReference type="GO" id="GO:0046872">
    <property type="term" value="F:metal ion binding"/>
    <property type="evidence" value="ECO:0007669"/>
    <property type="project" value="UniProtKB-KW"/>
</dbReference>
<dbReference type="InterPro" id="IPR003337">
    <property type="entry name" value="Trehalose_PPase"/>
</dbReference>
<dbReference type="UniPathway" id="UPA00299"/>
<evidence type="ECO:0000256" key="1">
    <source>
        <dbReference type="ARBA" id="ARBA00005199"/>
    </source>
</evidence>
<evidence type="ECO:0000256" key="3">
    <source>
        <dbReference type="ARBA" id="ARBA00022801"/>
    </source>
</evidence>
<evidence type="ECO:0000313" key="6">
    <source>
        <dbReference type="Proteomes" id="UP000586031"/>
    </source>
</evidence>
<name>A0A7J4TNE5_9EURY</name>
<evidence type="ECO:0000313" key="5">
    <source>
        <dbReference type="EMBL" id="HII84769.1"/>
    </source>
</evidence>
<dbReference type="InterPro" id="IPR044651">
    <property type="entry name" value="OTSB-like"/>
</dbReference>
<comment type="pathway">
    <text evidence="1 4">Glycan biosynthesis; trehalose biosynthesis.</text>
</comment>